<dbReference type="EC" id="3.4.-.-" evidence="7"/>
<proteinExistence type="inferred from homology"/>
<dbReference type="GO" id="GO:0006508">
    <property type="term" value="P:proteolysis"/>
    <property type="evidence" value="ECO:0007669"/>
    <property type="project" value="UniProtKB-KW"/>
</dbReference>
<dbReference type="Proteomes" id="UP000002748">
    <property type="component" value="Unassembled WGS sequence"/>
</dbReference>
<dbReference type="InterPro" id="IPR007484">
    <property type="entry name" value="Peptidase_M28"/>
</dbReference>
<dbReference type="EMBL" id="ALBS01000336">
    <property type="protein sequence ID" value="EJT45080.1"/>
    <property type="molecule type" value="Genomic_DNA"/>
</dbReference>
<keyword evidence="6 7" id="KW-0862">Zinc</keyword>
<dbReference type="Gene3D" id="3.40.630.10">
    <property type="entry name" value="Zn peptidases"/>
    <property type="match status" value="1"/>
</dbReference>
<feature type="signal peptide" evidence="8">
    <location>
        <begin position="1"/>
        <end position="15"/>
    </location>
</feature>
<dbReference type="AlphaFoldDB" id="J4U582"/>
<evidence type="ECO:0000313" key="10">
    <source>
        <dbReference type="EMBL" id="EJT45080.1"/>
    </source>
</evidence>
<evidence type="ECO:0000256" key="4">
    <source>
        <dbReference type="ARBA" id="ARBA00022723"/>
    </source>
</evidence>
<dbReference type="VEuPathDB" id="FungiDB:A1Q1_06551"/>
<dbReference type="InterPro" id="IPR045175">
    <property type="entry name" value="M28_fam"/>
</dbReference>
<comment type="similarity">
    <text evidence="2">Belongs to the peptidase M28 family. M28B subfamily.</text>
</comment>
<dbReference type="GO" id="GO:0046872">
    <property type="term" value="F:metal ion binding"/>
    <property type="evidence" value="ECO:0007669"/>
    <property type="project" value="UniProtKB-KW"/>
</dbReference>
<feature type="domain" description="Peptidase M28" evidence="9">
    <location>
        <begin position="250"/>
        <end position="447"/>
    </location>
</feature>
<dbReference type="SUPFAM" id="SSF53187">
    <property type="entry name" value="Zn-dependent exopeptidases"/>
    <property type="match status" value="1"/>
</dbReference>
<evidence type="ECO:0000259" key="9">
    <source>
        <dbReference type="Pfam" id="PF04389"/>
    </source>
</evidence>
<protein>
    <recommendedName>
        <fullName evidence="7">Peptide hydrolase</fullName>
        <ecNumber evidence="7">3.4.-.-</ecNumber>
    </recommendedName>
</protein>
<dbReference type="HOGENOM" id="CLU_025286_0_0_1"/>
<keyword evidence="3 7" id="KW-0645">Protease</keyword>
<reference evidence="10 11" key="1">
    <citation type="journal article" date="2012" name="Eukaryot. Cell">
        <title>Draft genome sequence of CBS 2479, the standard type strain of Trichosporon asahii.</title>
        <authorList>
            <person name="Yang R.Y."/>
            <person name="Li H.T."/>
            <person name="Zhu H."/>
            <person name="Zhou G.P."/>
            <person name="Wang M."/>
            <person name="Wang L."/>
        </authorList>
    </citation>
    <scope>NUCLEOTIDE SEQUENCE [LARGE SCALE GENOMIC DNA]</scope>
    <source>
        <strain evidence="11">ATCC 90039 / CBS 2479 / JCM 2466 / KCTC 7840 / NCYC 2677 / UAMH 7654</strain>
    </source>
</reference>
<dbReference type="OrthoDB" id="10013407at2759"/>
<accession>J4U582</accession>
<sequence>MLPLALLALLSPASAGEVIFTPDAPTPSLPSCLRSAYHGEFGGKHVYLPTSECQQEFSSGSIVEVGSDDAIVWVTRAGLEGDDNSLIGDLFAPSARAEDGAQAVMQAPSPLSFLHADDESFFLSIPRSDLQRLDSLLPRHLSSVVLGGPVPLDGRWEVPKSARKHLTKLIDNLTFRPEVDDLLDELNVDVVARHVRYLTGEAEDSPIRSRHAMHPDARLAGLYIRDKMTEAGFECSGFPVLPEAGWSPSVVCALAGQDSTDQVVISAHYDSRGSFGSVYAPGANDDASGTAHLLTLGEVIGFNKLKFEKTLVLAFWSGEEQGLLGSHAAAEYLAKQNATVTINVQADMLGYHVPGEPPQLALPEKIATPEASYLVSNVSALYAPTLVVGRTGACCTDHQSFLTFGFPATALFERNGPIADPMYHNSGDLSDRVGYDFEQIKTIARVTLATAIEAAGAKLGKK</sequence>
<evidence type="ECO:0000256" key="8">
    <source>
        <dbReference type="SAM" id="SignalP"/>
    </source>
</evidence>
<evidence type="ECO:0000256" key="6">
    <source>
        <dbReference type="ARBA" id="ARBA00022833"/>
    </source>
</evidence>
<keyword evidence="8" id="KW-0732">Signal</keyword>
<keyword evidence="5 7" id="KW-0378">Hydrolase</keyword>
<evidence type="ECO:0000256" key="7">
    <source>
        <dbReference type="RuleBase" id="RU361240"/>
    </source>
</evidence>
<dbReference type="GeneID" id="25990063"/>
<organism evidence="10 11">
    <name type="scientific">Trichosporon asahii var. asahii (strain ATCC 90039 / CBS 2479 / JCM 2466 / KCTC 7840 / NBRC 103889/ NCYC 2677 / UAMH 7654)</name>
    <name type="common">Yeast</name>
    <dbReference type="NCBI Taxonomy" id="1186058"/>
    <lineage>
        <taxon>Eukaryota</taxon>
        <taxon>Fungi</taxon>
        <taxon>Dikarya</taxon>
        <taxon>Basidiomycota</taxon>
        <taxon>Agaricomycotina</taxon>
        <taxon>Tremellomycetes</taxon>
        <taxon>Trichosporonales</taxon>
        <taxon>Trichosporonaceae</taxon>
        <taxon>Trichosporon</taxon>
    </lineage>
</organism>
<evidence type="ECO:0000313" key="11">
    <source>
        <dbReference type="Proteomes" id="UP000002748"/>
    </source>
</evidence>
<gene>
    <name evidence="10" type="ORF">A1Q1_06551</name>
</gene>
<feature type="chain" id="PRO_5012339009" description="Peptide hydrolase" evidence="8">
    <location>
        <begin position="16"/>
        <end position="462"/>
    </location>
</feature>
<comment type="cofactor">
    <cofactor evidence="1">
        <name>Zn(2+)</name>
        <dbReference type="ChEBI" id="CHEBI:29105"/>
    </cofactor>
</comment>
<dbReference type="PANTHER" id="PTHR12147:SF26">
    <property type="entry name" value="PEPTIDASE M28 DOMAIN-CONTAINING PROTEIN"/>
    <property type="match status" value="1"/>
</dbReference>
<keyword evidence="4 7" id="KW-0479">Metal-binding</keyword>
<name>J4U582_TRIAS</name>
<evidence type="ECO:0000256" key="3">
    <source>
        <dbReference type="ARBA" id="ARBA00022670"/>
    </source>
</evidence>
<dbReference type="Pfam" id="PF04389">
    <property type="entry name" value="Peptidase_M28"/>
    <property type="match status" value="1"/>
</dbReference>
<dbReference type="RefSeq" id="XP_014177140.1">
    <property type="nucleotide sequence ID" value="XM_014321665.1"/>
</dbReference>
<evidence type="ECO:0000256" key="1">
    <source>
        <dbReference type="ARBA" id="ARBA00001947"/>
    </source>
</evidence>
<dbReference type="PANTHER" id="PTHR12147">
    <property type="entry name" value="METALLOPEPTIDASE M28 FAMILY MEMBER"/>
    <property type="match status" value="1"/>
</dbReference>
<dbReference type="GO" id="GO:0008235">
    <property type="term" value="F:metalloexopeptidase activity"/>
    <property type="evidence" value="ECO:0007669"/>
    <property type="project" value="InterPro"/>
</dbReference>
<evidence type="ECO:0000256" key="5">
    <source>
        <dbReference type="ARBA" id="ARBA00022801"/>
    </source>
</evidence>
<dbReference type="KEGG" id="tasa:A1Q1_06551"/>
<evidence type="ECO:0000256" key="2">
    <source>
        <dbReference type="ARBA" id="ARBA00005634"/>
    </source>
</evidence>
<comment type="caution">
    <text evidence="10">The sequence shown here is derived from an EMBL/GenBank/DDBJ whole genome shotgun (WGS) entry which is preliminary data.</text>
</comment>